<dbReference type="RefSeq" id="WP_377576676.1">
    <property type="nucleotide sequence ID" value="NZ_JBHTKA010000001.1"/>
</dbReference>
<accession>A0ABW3JZK6</accession>
<gene>
    <name evidence="1" type="ORF">ACFQ21_06805</name>
</gene>
<organism evidence="1 2">
    <name type="scientific">Ohtaekwangia kribbensis</name>
    <dbReference type="NCBI Taxonomy" id="688913"/>
    <lineage>
        <taxon>Bacteria</taxon>
        <taxon>Pseudomonadati</taxon>
        <taxon>Bacteroidota</taxon>
        <taxon>Cytophagia</taxon>
        <taxon>Cytophagales</taxon>
        <taxon>Fulvivirgaceae</taxon>
        <taxon>Ohtaekwangia</taxon>
    </lineage>
</organism>
<protein>
    <submittedName>
        <fullName evidence="1">Uncharacterized protein</fullName>
    </submittedName>
</protein>
<evidence type="ECO:0000313" key="1">
    <source>
        <dbReference type="EMBL" id="MFD0999008.1"/>
    </source>
</evidence>
<evidence type="ECO:0000313" key="2">
    <source>
        <dbReference type="Proteomes" id="UP001597112"/>
    </source>
</evidence>
<reference evidence="2" key="1">
    <citation type="journal article" date="2019" name="Int. J. Syst. Evol. Microbiol.">
        <title>The Global Catalogue of Microorganisms (GCM) 10K type strain sequencing project: providing services to taxonomists for standard genome sequencing and annotation.</title>
        <authorList>
            <consortium name="The Broad Institute Genomics Platform"/>
            <consortium name="The Broad Institute Genome Sequencing Center for Infectious Disease"/>
            <person name="Wu L."/>
            <person name="Ma J."/>
        </authorList>
    </citation>
    <scope>NUCLEOTIDE SEQUENCE [LARGE SCALE GENOMIC DNA]</scope>
    <source>
        <strain evidence="2">CCUG 58938</strain>
    </source>
</reference>
<name>A0ABW3JZK6_9BACT</name>
<dbReference type="Gene3D" id="3.30.2310.20">
    <property type="entry name" value="RelE-like"/>
    <property type="match status" value="1"/>
</dbReference>
<dbReference type="InterPro" id="IPR035093">
    <property type="entry name" value="RelE/ParE_toxin_dom_sf"/>
</dbReference>
<comment type="caution">
    <text evidence="1">The sequence shown here is derived from an EMBL/GenBank/DDBJ whole genome shotgun (WGS) entry which is preliminary data.</text>
</comment>
<sequence length="90" mass="10213">MIVSIRHNVLKSLFEKGTASGISRELKGFLLLWLSVIHAAQDIRDLSIAHVSVLEEDSDSYRLTVHGAGIFTFRFVDGEIRQLNYKQEPK</sequence>
<dbReference type="EMBL" id="JBHTKA010000001">
    <property type="protein sequence ID" value="MFD0999008.1"/>
    <property type="molecule type" value="Genomic_DNA"/>
</dbReference>
<keyword evidence="2" id="KW-1185">Reference proteome</keyword>
<dbReference type="Proteomes" id="UP001597112">
    <property type="component" value="Unassembled WGS sequence"/>
</dbReference>
<proteinExistence type="predicted"/>